<accession>A0A381R0Q8</accession>
<reference evidence="2" key="1">
    <citation type="submission" date="2018-05" db="EMBL/GenBank/DDBJ databases">
        <authorList>
            <person name="Lanie J.A."/>
            <person name="Ng W.-L."/>
            <person name="Kazmierczak K.M."/>
            <person name="Andrzejewski T.M."/>
            <person name="Davidsen T.M."/>
            <person name="Wayne K.J."/>
            <person name="Tettelin H."/>
            <person name="Glass J.I."/>
            <person name="Rusch D."/>
            <person name="Podicherti R."/>
            <person name="Tsui H.-C.T."/>
            <person name="Winkler M.E."/>
        </authorList>
    </citation>
    <scope>NUCLEOTIDE SEQUENCE</scope>
</reference>
<evidence type="ECO:0000259" key="1">
    <source>
        <dbReference type="Pfam" id="PF00903"/>
    </source>
</evidence>
<dbReference type="CDD" id="cd06587">
    <property type="entry name" value="VOC"/>
    <property type="match status" value="1"/>
</dbReference>
<feature type="domain" description="Glyoxalase/fosfomycin resistance/dioxygenase" evidence="1">
    <location>
        <begin position="6"/>
        <end position="50"/>
    </location>
</feature>
<dbReference type="Pfam" id="PF00903">
    <property type="entry name" value="Glyoxalase"/>
    <property type="match status" value="1"/>
</dbReference>
<dbReference type="Gene3D" id="3.10.180.10">
    <property type="entry name" value="2,3-Dihydroxybiphenyl 1,2-Dioxygenase, domain 1"/>
    <property type="match status" value="1"/>
</dbReference>
<protein>
    <recommendedName>
        <fullName evidence="1">Glyoxalase/fosfomycin resistance/dioxygenase domain-containing protein</fullName>
    </recommendedName>
</protein>
<evidence type="ECO:0000313" key="2">
    <source>
        <dbReference type="EMBL" id="SUZ84408.1"/>
    </source>
</evidence>
<sequence length="99" mass="11547">MKKDFIDHLAVCTDNINKSVDWYVENFNCNILYQDDSWAMLEFENIKVALVLPEQHPHHFAIVKDNIESYGTPIKHRDGSVSIYIKDCSGNTIEIIRYD</sequence>
<dbReference type="SUPFAM" id="SSF54593">
    <property type="entry name" value="Glyoxalase/Bleomycin resistance protein/Dihydroxybiphenyl dioxygenase"/>
    <property type="match status" value="1"/>
</dbReference>
<dbReference type="AlphaFoldDB" id="A0A381R0Q8"/>
<dbReference type="InterPro" id="IPR004360">
    <property type="entry name" value="Glyas_Fos-R_dOase_dom"/>
</dbReference>
<dbReference type="EMBL" id="UINC01001593">
    <property type="protein sequence ID" value="SUZ84408.1"/>
    <property type="molecule type" value="Genomic_DNA"/>
</dbReference>
<proteinExistence type="predicted"/>
<dbReference type="InterPro" id="IPR029068">
    <property type="entry name" value="Glyas_Bleomycin-R_OHBP_Dase"/>
</dbReference>
<organism evidence="2">
    <name type="scientific">marine metagenome</name>
    <dbReference type="NCBI Taxonomy" id="408172"/>
    <lineage>
        <taxon>unclassified sequences</taxon>
        <taxon>metagenomes</taxon>
        <taxon>ecological metagenomes</taxon>
    </lineage>
</organism>
<name>A0A381R0Q8_9ZZZZ</name>
<gene>
    <name evidence="2" type="ORF">METZ01_LOCUS37262</name>
</gene>